<name>A0AC34RI17_9BILA</name>
<accession>A0AC34RI17</accession>
<dbReference type="WBParaSite" id="JU765_v2.g7089.t1">
    <property type="protein sequence ID" value="JU765_v2.g7089.t1"/>
    <property type="gene ID" value="JU765_v2.g7089"/>
</dbReference>
<protein>
    <submittedName>
        <fullName evidence="2">Capsid protein</fullName>
    </submittedName>
</protein>
<dbReference type="Proteomes" id="UP000887576">
    <property type="component" value="Unplaced"/>
</dbReference>
<evidence type="ECO:0000313" key="2">
    <source>
        <dbReference type="WBParaSite" id="JU765_v2.g7089.t1"/>
    </source>
</evidence>
<reference evidence="2" key="1">
    <citation type="submission" date="2022-11" db="UniProtKB">
        <authorList>
            <consortium name="WormBaseParasite"/>
        </authorList>
    </citation>
    <scope>IDENTIFICATION</scope>
</reference>
<evidence type="ECO:0000313" key="1">
    <source>
        <dbReference type="Proteomes" id="UP000887576"/>
    </source>
</evidence>
<proteinExistence type="predicted"/>
<sequence length="261" mass="29786">GFKNTTVPRTLYNYFYYRLLLTYSDYFPVASKSAELQDDIDFLEMMEYKKPQIGRPKFTESRRTRLAKIAKAKQGKDLDETAMACIDDTVNYFDDASTRVLVDQIYPTQANKDFIKTNVGNLAQTIMIGMQSMIDGLNWMTPQTKAGAYAKISQLTRNIAYPDYVVDDTKLTAHYSDLDNFINETNYYNILSSLQKFTVHNSLMNLLKTTGTDRHDFNGPAGIVNAWYQPEQNSITFPAGILRMPFYDPDWPKSVVLGAMG</sequence>
<organism evidence="1 2">
    <name type="scientific">Panagrolaimus sp. JU765</name>
    <dbReference type="NCBI Taxonomy" id="591449"/>
    <lineage>
        <taxon>Eukaryota</taxon>
        <taxon>Metazoa</taxon>
        <taxon>Ecdysozoa</taxon>
        <taxon>Nematoda</taxon>
        <taxon>Chromadorea</taxon>
        <taxon>Rhabditida</taxon>
        <taxon>Tylenchina</taxon>
        <taxon>Panagrolaimomorpha</taxon>
        <taxon>Panagrolaimoidea</taxon>
        <taxon>Panagrolaimidae</taxon>
        <taxon>Panagrolaimus</taxon>
    </lineage>
</organism>